<dbReference type="InterPro" id="IPR027417">
    <property type="entry name" value="P-loop_NTPase"/>
</dbReference>
<dbReference type="OrthoDB" id="9760358at2"/>
<dbReference type="InterPro" id="IPR011527">
    <property type="entry name" value="ABC1_TM_dom"/>
</dbReference>
<evidence type="ECO:0000256" key="9">
    <source>
        <dbReference type="ARBA" id="ARBA00023136"/>
    </source>
</evidence>
<gene>
    <name evidence="14" type="ORF">SAMN05444266_102290</name>
</gene>
<dbReference type="InterPro" id="IPR036640">
    <property type="entry name" value="ABC1_TM_sf"/>
</dbReference>
<dbReference type="InterPro" id="IPR005074">
    <property type="entry name" value="Peptidase_C39"/>
</dbReference>
<evidence type="ECO:0000256" key="10">
    <source>
        <dbReference type="SAM" id="Phobius"/>
    </source>
</evidence>
<keyword evidence="7" id="KW-0067">ATP-binding</keyword>
<keyword evidence="5" id="KW-0547">Nucleotide-binding</keyword>
<dbReference type="AlphaFoldDB" id="A0A1M6YFJ5"/>
<dbReference type="CDD" id="cd02418">
    <property type="entry name" value="Peptidase_C39B"/>
    <property type="match status" value="1"/>
</dbReference>
<name>A0A1M6YFJ5_9BACT</name>
<dbReference type="EMBL" id="FRBL01000002">
    <property type="protein sequence ID" value="SHL16912.1"/>
    <property type="molecule type" value="Genomic_DNA"/>
</dbReference>
<evidence type="ECO:0000259" key="13">
    <source>
        <dbReference type="PROSITE" id="PS50990"/>
    </source>
</evidence>
<feature type="transmembrane region" description="Helical" evidence="10">
    <location>
        <begin position="202"/>
        <end position="220"/>
    </location>
</feature>
<keyword evidence="8 10" id="KW-1133">Transmembrane helix</keyword>
<dbReference type="Gene3D" id="3.40.50.300">
    <property type="entry name" value="P-loop containing nucleotide triphosphate hydrolases"/>
    <property type="match status" value="1"/>
</dbReference>
<keyword evidence="15" id="KW-1185">Reference proteome</keyword>
<dbReference type="Proteomes" id="UP000184420">
    <property type="component" value="Unassembled WGS sequence"/>
</dbReference>
<dbReference type="InterPro" id="IPR003593">
    <property type="entry name" value="AAA+_ATPase"/>
</dbReference>
<dbReference type="PROSITE" id="PS50990">
    <property type="entry name" value="PEPTIDASE_C39"/>
    <property type="match status" value="1"/>
</dbReference>
<sequence length="728" mass="82417">MLNKFPQYRQYDEMDCGPTCLRIVSKYYGKTYSIEYFRKLCHTTRSGSSLLAISEAAEKTGYRTIGAKLGYDDLAEEAPFPCLALWNQRHYVVVYKIRNNKVYVSDPAHGLITYTKEEFLKSWGAGVNNEGIILSMEPTPEFDTIGEEEKATNGGIMFIYKYLLKYKALIAQLLVGLVAGSLLQLVFPFLTQSIVDTGIQHNNIGFIYMVLLAQLLLFFGKTSVEVLRGFILMHLSSRININLLSDFFRKLMKLPLGYFDVKMTGDILQRITDHQRVELFLTSGTLNTVFSFINLIIFTIVLVIYSPLIFAVFASMSVCYFIWVTFFMKRRATLDYKRFTQLSQNNEKNLELIYGMQEIKLNNAERKKRWQWEHLQVKLFKTSLKGLQLSQAQTSGASLINELKNIIITFLAAKLVIDGKITLGVMLSISYIIGQLNGPILQLVEFLKSWQDARLSIGRINEIHNKPDEESETEEKIQEVPSGDITISNLTFQYESTSRSKPVLKNLDLLIPHQKVTAIVGASGSGKSTLLKLLLKFYDPQEGGIYVGGHALADISHAKWRASCGVVMQEGYIFNDSIAGNVAVGEQTIDNKRLFEACRIANIHDYIETLPLKYNTKIGQNGMGLSTGQKQRILIARAVYKNPAILFFDEATSALDARNERVIIENLNRFFEGRTVVVIAHRLSTVKSADKIIVLEKGQITEAGTHQELIQEQGYYFNLVRNQLELGN</sequence>
<dbReference type="RefSeq" id="WP_073079001.1">
    <property type="nucleotide sequence ID" value="NZ_FRBL01000002.1"/>
</dbReference>
<keyword evidence="3" id="KW-1003">Cell membrane</keyword>
<evidence type="ECO:0000259" key="11">
    <source>
        <dbReference type="PROSITE" id="PS50893"/>
    </source>
</evidence>
<evidence type="ECO:0000256" key="1">
    <source>
        <dbReference type="ARBA" id="ARBA00004651"/>
    </source>
</evidence>
<dbReference type="STRING" id="1419482.SAMN05444266_102290"/>
<evidence type="ECO:0000256" key="2">
    <source>
        <dbReference type="ARBA" id="ARBA00022448"/>
    </source>
</evidence>
<dbReference type="Gene3D" id="1.20.1560.10">
    <property type="entry name" value="ABC transporter type 1, transmembrane domain"/>
    <property type="match status" value="1"/>
</dbReference>
<dbReference type="GO" id="GO:0016887">
    <property type="term" value="F:ATP hydrolysis activity"/>
    <property type="evidence" value="ECO:0007669"/>
    <property type="project" value="InterPro"/>
</dbReference>
<dbReference type="GO" id="GO:0005886">
    <property type="term" value="C:plasma membrane"/>
    <property type="evidence" value="ECO:0007669"/>
    <property type="project" value="UniProtKB-SubCell"/>
</dbReference>
<dbReference type="Pfam" id="PF03412">
    <property type="entry name" value="Peptidase_C39"/>
    <property type="match status" value="1"/>
</dbReference>
<dbReference type="PANTHER" id="PTHR43394:SF1">
    <property type="entry name" value="ATP-BINDING CASSETTE SUB-FAMILY B MEMBER 10, MITOCHONDRIAL"/>
    <property type="match status" value="1"/>
</dbReference>
<feature type="transmembrane region" description="Helical" evidence="10">
    <location>
        <begin position="169"/>
        <end position="190"/>
    </location>
</feature>
<dbReference type="PANTHER" id="PTHR43394">
    <property type="entry name" value="ATP-DEPENDENT PERMEASE MDL1, MITOCHONDRIAL"/>
    <property type="match status" value="1"/>
</dbReference>
<evidence type="ECO:0000256" key="7">
    <source>
        <dbReference type="ARBA" id="ARBA00022840"/>
    </source>
</evidence>
<dbReference type="Pfam" id="PF00664">
    <property type="entry name" value="ABC_membrane"/>
    <property type="match status" value="1"/>
</dbReference>
<dbReference type="InterPro" id="IPR003439">
    <property type="entry name" value="ABC_transporter-like_ATP-bd"/>
</dbReference>
<protein>
    <submittedName>
        <fullName evidence="14">Bacteriocin-processing peptidase. Cysteine peptidase. MEROPS family C39</fullName>
    </submittedName>
</protein>
<feature type="transmembrane region" description="Helical" evidence="10">
    <location>
        <begin position="279"/>
        <end position="302"/>
    </location>
</feature>
<dbReference type="GO" id="GO:0015421">
    <property type="term" value="F:ABC-type oligopeptide transporter activity"/>
    <property type="evidence" value="ECO:0007669"/>
    <property type="project" value="TreeGrafter"/>
</dbReference>
<evidence type="ECO:0000256" key="5">
    <source>
        <dbReference type="ARBA" id="ARBA00022741"/>
    </source>
</evidence>
<reference evidence="14 15" key="1">
    <citation type="submission" date="2016-11" db="EMBL/GenBank/DDBJ databases">
        <authorList>
            <person name="Jaros S."/>
            <person name="Januszkiewicz K."/>
            <person name="Wedrychowicz H."/>
        </authorList>
    </citation>
    <scope>NUCLEOTIDE SEQUENCE [LARGE SCALE GENOMIC DNA]</scope>
    <source>
        <strain evidence="14 15">DSM 27406</strain>
    </source>
</reference>
<evidence type="ECO:0000256" key="8">
    <source>
        <dbReference type="ARBA" id="ARBA00022989"/>
    </source>
</evidence>
<feature type="domain" description="ABC transporter" evidence="11">
    <location>
        <begin position="485"/>
        <end position="722"/>
    </location>
</feature>
<dbReference type="SUPFAM" id="SSF90123">
    <property type="entry name" value="ABC transporter transmembrane region"/>
    <property type="match status" value="1"/>
</dbReference>
<evidence type="ECO:0000313" key="15">
    <source>
        <dbReference type="Proteomes" id="UP000184420"/>
    </source>
</evidence>
<evidence type="ECO:0000256" key="6">
    <source>
        <dbReference type="ARBA" id="ARBA00022801"/>
    </source>
</evidence>
<evidence type="ECO:0000259" key="12">
    <source>
        <dbReference type="PROSITE" id="PS50929"/>
    </source>
</evidence>
<keyword evidence="6" id="KW-0378">Hydrolase</keyword>
<keyword evidence="9 10" id="KW-0472">Membrane</keyword>
<evidence type="ECO:0000313" key="14">
    <source>
        <dbReference type="EMBL" id="SHL16912.1"/>
    </source>
</evidence>
<dbReference type="PROSITE" id="PS50893">
    <property type="entry name" value="ABC_TRANSPORTER_2"/>
    <property type="match status" value="1"/>
</dbReference>
<dbReference type="GO" id="GO:0006508">
    <property type="term" value="P:proteolysis"/>
    <property type="evidence" value="ECO:0007669"/>
    <property type="project" value="InterPro"/>
</dbReference>
<evidence type="ECO:0000256" key="4">
    <source>
        <dbReference type="ARBA" id="ARBA00022692"/>
    </source>
</evidence>
<dbReference type="PROSITE" id="PS50929">
    <property type="entry name" value="ABC_TM1F"/>
    <property type="match status" value="1"/>
</dbReference>
<accession>A0A1M6YFJ5</accession>
<dbReference type="SUPFAM" id="SSF52540">
    <property type="entry name" value="P-loop containing nucleoside triphosphate hydrolases"/>
    <property type="match status" value="1"/>
</dbReference>
<organism evidence="14 15">
    <name type="scientific">Chitinophaga jiangningensis</name>
    <dbReference type="NCBI Taxonomy" id="1419482"/>
    <lineage>
        <taxon>Bacteria</taxon>
        <taxon>Pseudomonadati</taxon>
        <taxon>Bacteroidota</taxon>
        <taxon>Chitinophagia</taxon>
        <taxon>Chitinophagales</taxon>
        <taxon>Chitinophagaceae</taxon>
        <taxon>Chitinophaga</taxon>
    </lineage>
</organism>
<dbReference type="Gene3D" id="3.90.70.10">
    <property type="entry name" value="Cysteine proteinases"/>
    <property type="match status" value="1"/>
</dbReference>
<proteinExistence type="predicted"/>
<dbReference type="Pfam" id="PF00005">
    <property type="entry name" value="ABC_tran"/>
    <property type="match status" value="1"/>
</dbReference>
<dbReference type="GO" id="GO:0005524">
    <property type="term" value="F:ATP binding"/>
    <property type="evidence" value="ECO:0007669"/>
    <property type="project" value="UniProtKB-KW"/>
</dbReference>
<dbReference type="CDD" id="cd18571">
    <property type="entry name" value="ABC_6TM_peptidase_like"/>
    <property type="match status" value="1"/>
</dbReference>
<keyword evidence="2" id="KW-0813">Transport</keyword>
<dbReference type="SMART" id="SM00382">
    <property type="entry name" value="AAA"/>
    <property type="match status" value="1"/>
</dbReference>
<dbReference type="InterPro" id="IPR039421">
    <property type="entry name" value="Type_1_exporter"/>
</dbReference>
<dbReference type="GO" id="GO:0008233">
    <property type="term" value="F:peptidase activity"/>
    <property type="evidence" value="ECO:0007669"/>
    <property type="project" value="InterPro"/>
</dbReference>
<feature type="transmembrane region" description="Helical" evidence="10">
    <location>
        <begin position="308"/>
        <end position="328"/>
    </location>
</feature>
<comment type="subcellular location">
    <subcellularLocation>
        <location evidence="1">Cell membrane</location>
        <topology evidence="1">Multi-pass membrane protein</topology>
    </subcellularLocation>
</comment>
<keyword evidence="4 10" id="KW-0812">Transmembrane</keyword>
<evidence type="ECO:0000256" key="3">
    <source>
        <dbReference type="ARBA" id="ARBA00022475"/>
    </source>
</evidence>
<dbReference type="FunFam" id="3.40.50.300:FF:000299">
    <property type="entry name" value="ABC transporter ATP-binding protein/permease"/>
    <property type="match status" value="1"/>
</dbReference>
<feature type="domain" description="ABC transmembrane type-1" evidence="12">
    <location>
        <begin position="173"/>
        <end position="452"/>
    </location>
</feature>
<feature type="domain" description="Peptidase C39" evidence="13">
    <location>
        <begin position="10"/>
        <end position="130"/>
    </location>
</feature>